<keyword evidence="1" id="KW-0472">Membrane</keyword>
<protein>
    <recommendedName>
        <fullName evidence="4">Glycoside hydrolase</fullName>
    </recommendedName>
</protein>
<dbReference type="RefSeq" id="WP_346750123.1">
    <property type="nucleotide sequence ID" value="NZ_JAUJEA010000001.1"/>
</dbReference>
<dbReference type="SUPFAM" id="SSF51445">
    <property type="entry name" value="(Trans)glycosidases"/>
    <property type="match status" value="1"/>
</dbReference>
<dbReference type="InterPro" id="IPR017853">
    <property type="entry name" value="GH"/>
</dbReference>
<dbReference type="InterPro" id="IPR055151">
    <property type="entry name" value="GH113"/>
</dbReference>
<dbReference type="Pfam" id="PF22612">
    <property type="entry name" value="GH113"/>
    <property type="match status" value="1"/>
</dbReference>
<gene>
    <name evidence="2" type="ORF">QQ008_01955</name>
</gene>
<keyword evidence="1" id="KW-1133">Transmembrane helix</keyword>
<dbReference type="Proteomes" id="UP001172082">
    <property type="component" value="Unassembled WGS sequence"/>
</dbReference>
<comment type="caution">
    <text evidence="2">The sequence shown here is derived from an EMBL/GenBank/DDBJ whole genome shotgun (WGS) entry which is preliminary data.</text>
</comment>
<dbReference type="Gene3D" id="3.20.20.80">
    <property type="entry name" value="Glycosidases"/>
    <property type="match status" value="1"/>
</dbReference>
<evidence type="ECO:0000313" key="3">
    <source>
        <dbReference type="Proteomes" id="UP001172082"/>
    </source>
</evidence>
<organism evidence="2 3">
    <name type="scientific">Splendidivirga corallicola</name>
    <dbReference type="NCBI Taxonomy" id="3051826"/>
    <lineage>
        <taxon>Bacteria</taxon>
        <taxon>Pseudomonadati</taxon>
        <taxon>Bacteroidota</taxon>
        <taxon>Cytophagia</taxon>
        <taxon>Cytophagales</taxon>
        <taxon>Splendidivirgaceae</taxon>
        <taxon>Splendidivirga</taxon>
    </lineage>
</organism>
<evidence type="ECO:0000313" key="2">
    <source>
        <dbReference type="EMBL" id="MDN5200096.1"/>
    </source>
</evidence>
<sequence>MRKGSAKYFIIASIFALALFAYYSWTPGSPKLFGTIKGVNLEAPPRPFSSDKLAPIKDIEANWISLIPYGFSYKGKPNVHFDGSRQWWGERSDGIIEMIKYAKEFDLKIMLKPHVWVIGQGWAGDYTLENDSIWQIWEKDYAKYILNYAKIAQEYKVELLCIGTEYRISASQRPDYWRQLIGEIKEIYDGKLTYAANWDNFANITFWDDLDFIGIDAYYPLSDEKEPSLEVLEKGWQEPFKEIEAMHTQWRKPIIFTEYGYRSIEYPCMGHWKLKTDTIQANMIGQKNAYEALYQVFWDKEWFHGGFLWKWHVHHERAGGAQNKRFTPQNKPASEVIKKWYKLNQ</sequence>
<accession>A0ABT8KHA4</accession>
<keyword evidence="3" id="KW-1185">Reference proteome</keyword>
<reference evidence="2" key="1">
    <citation type="submission" date="2023-06" db="EMBL/GenBank/DDBJ databases">
        <title>Genomic of Parafulvivirga corallium.</title>
        <authorList>
            <person name="Wang G."/>
        </authorList>
    </citation>
    <scope>NUCLEOTIDE SEQUENCE</scope>
    <source>
        <strain evidence="2">BMA10</strain>
    </source>
</reference>
<evidence type="ECO:0008006" key="4">
    <source>
        <dbReference type="Google" id="ProtNLM"/>
    </source>
</evidence>
<proteinExistence type="predicted"/>
<dbReference type="EMBL" id="JAUJEA010000001">
    <property type="protein sequence ID" value="MDN5200096.1"/>
    <property type="molecule type" value="Genomic_DNA"/>
</dbReference>
<name>A0ABT8KHA4_9BACT</name>
<keyword evidence="1" id="KW-0812">Transmembrane</keyword>
<feature type="transmembrane region" description="Helical" evidence="1">
    <location>
        <begin position="7"/>
        <end position="25"/>
    </location>
</feature>
<dbReference type="CDD" id="cd19608">
    <property type="entry name" value="GH113_mannanase-like"/>
    <property type="match status" value="1"/>
</dbReference>
<evidence type="ECO:0000256" key="1">
    <source>
        <dbReference type="SAM" id="Phobius"/>
    </source>
</evidence>